<comment type="caution">
    <text evidence="1">The sequence shown here is derived from an EMBL/GenBank/DDBJ whole genome shotgun (WGS) entry which is preliminary data.</text>
</comment>
<dbReference type="GeneID" id="78412261"/>
<evidence type="ECO:0000313" key="2">
    <source>
        <dbReference type="Proteomes" id="UP000005926"/>
    </source>
</evidence>
<reference evidence="1 2" key="1">
    <citation type="submission" date="2009-08" db="EMBL/GenBank/DDBJ databases">
        <authorList>
            <person name="Muzny D."/>
            <person name="Qin X."/>
            <person name="Deng J."/>
            <person name="Jiang H."/>
            <person name="Liu Y."/>
            <person name="Qu J."/>
            <person name="Song X.-Z."/>
            <person name="Zhang L."/>
            <person name="Thornton R."/>
            <person name="Coyle M."/>
            <person name="Francisco L."/>
            <person name="Jackson L."/>
            <person name="Javaid M."/>
            <person name="Korchina V."/>
            <person name="Kovar C."/>
            <person name="Mata R."/>
            <person name="Mathew T."/>
            <person name="Ngo R."/>
            <person name="Nguyen L."/>
            <person name="Nguyen N."/>
            <person name="Okwuonu G."/>
            <person name="Ongeri F."/>
            <person name="Pham C."/>
            <person name="Simmons D."/>
            <person name="Wilczek-Boney K."/>
            <person name="Hale W."/>
            <person name="Jakkamsetti A."/>
            <person name="Pham P."/>
            <person name="Ruth R."/>
            <person name="San Lucas F."/>
            <person name="Warren J."/>
            <person name="Zhang J."/>
            <person name="Zhao Z."/>
            <person name="Zhou C."/>
            <person name="Zhu D."/>
            <person name="Lee S."/>
            <person name="Bess C."/>
            <person name="Blankenburg K."/>
            <person name="Forbes L."/>
            <person name="Fu Q."/>
            <person name="Gubbala S."/>
            <person name="Hirani K."/>
            <person name="Jayaseelan J.C."/>
            <person name="Lara F."/>
            <person name="Munidasa M."/>
            <person name="Palculict T."/>
            <person name="Patil S."/>
            <person name="Pu L.-L."/>
            <person name="Saada N."/>
            <person name="Tang L."/>
            <person name="Weissenberger G."/>
            <person name="Zhu Y."/>
            <person name="Hemphill L."/>
            <person name="Shang Y."/>
            <person name="Youmans B."/>
            <person name="Ayvaz T."/>
            <person name="Ross M."/>
            <person name="Santibanez J."/>
            <person name="Aqrawi P."/>
            <person name="Gross S."/>
            <person name="Joshi V."/>
            <person name="Fowler G."/>
            <person name="Nazareth L."/>
            <person name="Reid J."/>
            <person name="Worley K."/>
            <person name="Petrosino J."/>
            <person name="Highlander S."/>
            <person name="Gibbs R."/>
        </authorList>
    </citation>
    <scope>NUCLEOTIDE SEQUENCE [LARGE SCALE GENOMIC DNA]</scope>
    <source>
        <strain evidence="1 2">ATCC 49175</strain>
    </source>
</reference>
<dbReference type="HOGENOM" id="CLU_2167390_0_0_9"/>
<dbReference type="RefSeq" id="WP_005608121.1">
    <property type="nucleotide sequence ID" value="NZ_CP102283.1"/>
</dbReference>
<proteinExistence type="predicted"/>
<accession>C8NHX6</accession>
<keyword evidence="2" id="KW-1185">Reference proteome</keyword>
<organism evidence="1 2">
    <name type="scientific">Granulicatella adiacens ATCC 49175</name>
    <dbReference type="NCBI Taxonomy" id="638301"/>
    <lineage>
        <taxon>Bacteria</taxon>
        <taxon>Bacillati</taxon>
        <taxon>Bacillota</taxon>
        <taxon>Bacilli</taxon>
        <taxon>Lactobacillales</taxon>
        <taxon>Carnobacteriaceae</taxon>
        <taxon>Granulicatella</taxon>
    </lineage>
</organism>
<name>C8NHX6_9LACT</name>
<dbReference type="EMBL" id="ACKZ01000021">
    <property type="protein sequence ID" value="EEW36789.1"/>
    <property type="molecule type" value="Genomic_DNA"/>
</dbReference>
<dbReference type="Proteomes" id="UP000005926">
    <property type="component" value="Unassembled WGS sequence"/>
</dbReference>
<evidence type="ECO:0000313" key="1">
    <source>
        <dbReference type="EMBL" id="EEW36789.1"/>
    </source>
</evidence>
<dbReference type="STRING" id="638301.HMPREF0444_1521"/>
<dbReference type="AlphaFoldDB" id="C8NHX6"/>
<sequence>MEIMNKVICPYCESRLDIESMLTSEKLKEMEFYLTCPKCNKVFSNFAKTEIRIHVSSIEDRIEKEKDSLLFWEKSKIKGDEFKSAVIKSRKQTIQELELIKRRNDKVVRK</sequence>
<gene>
    <name evidence="1" type="ORF">HMPREF0444_1521</name>
</gene>
<protein>
    <submittedName>
        <fullName evidence="1">Uncharacterized protein</fullName>
    </submittedName>
</protein>